<keyword evidence="9" id="KW-1185">Reference proteome</keyword>
<name>A0A2T1HV65_9HYPH</name>
<dbReference type="Proteomes" id="UP000239772">
    <property type="component" value="Unassembled WGS sequence"/>
</dbReference>
<dbReference type="EMBL" id="PVZS01000007">
    <property type="protein sequence ID" value="PSC05518.1"/>
    <property type="molecule type" value="Genomic_DNA"/>
</dbReference>
<dbReference type="SUPFAM" id="SSF52540">
    <property type="entry name" value="P-loop containing nucleoside triphosphate hydrolases"/>
    <property type="match status" value="2"/>
</dbReference>
<dbReference type="PROSITE" id="PS00211">
    <property type="entry name" value="ABC_TRANSPORTER_1"/>
    <property type="match status" value="1"/>
</dbReference>
<organism evidence="8 9">
    <name type="scientific">Alsobacter soli</name>
    <dbReference type="NCBI Taxonomy" id="2109933"/>
    <lineage>
        <taxon>Bacteria</taxon>
        <taxon>Pseudomonadati</taxon>
        <taxon>Pseudomonadota</taxon>
        <taxon>Alphaproteobacteria</taxon>
        <taxon>Hyphomicrobiales</taxon>
        <taxon>Alsobacteraceae</taxon>
        <taxon>Alsobacter</taxon>
    </lineage>
</organism>
<comment type="caution">
    <text evidence="8">The sequence shown here is derived from an EMBL/GenBank/DDBJ whole genome shotgun (WGS) entry which is preliminary data.</text>
</comment>
<dbReference type="InterPro" id="IPR027417">
    <property type="entry name" value="P-loop_NTPase"/>
</dbReference>
<dbReference type="Gene3D" id="3.40.50.300">
    <property type="entry name" value="P-loop containing nucleotide triphosphate hydrolases"/>
    <property type="match status" value="2"/>
</dbReference>
<dbReference type="CDD" id="cd03215">
    <property type="entry name" value="ABC_Carb_Monos_II"/>
    <property type="match status" value="1"/>
</dbReference>
<dbReference type="CDD" id="cd03216">
    <property type="entry name" value="ABC_Carb_Monos_I"/>
    <property type="match status" value="1"/>
</dbReference>
<dbReference type="RefSeq" id="WP_106336155.1">
    <property type="nucleotide sequence ID" value="NZ_PVZS01000007.1"/>
</dbReference>
<evidence type="ECO:0000256" key="6">
    <source>
        <dbReference type="ARBA" id="ARBA00022840"/>
    </source>
</evidence>
<dbReference type="PROSITE" id="PS50893">
    <property type="entry name" value="ABC_TRANSPORTER_2"/>
    <property type="match status" value="2"/>
</dbReference>
<keyword evidence="5" id="KW-0547">Nucleotide-binding</keyword>
<protein>
    <submittedName>
        <fullName evidence="8">Sugar ABC transporter ATP-binding protein</fullName>
    </submittedName>
</protein>
<sequence length="510" mass="54914">MPDPIADPFLTLSGVTKRYGGVRALEGVDFACSRGKIHAILGENGAGKSTLIKIMSGVVAPDEGVMRVERREVSFASPAEANGAGVVCIFQELSLLPDLSVADNICVSTPPRRFGLIDKGAQRRRAEELLAAIGCEDVNPRSRVRDLPLSRRQMVEIAKALGKNPKLLILDEATSALTSADVERVYDVLGRLRRQDVAILYISHRMHEIEALADVASVFRNGRHIETFAKGARSNAAIVQMMIGREISSQYPPKPERPRPAPMLEVRGLSWEGRLRDISLDVGAGEIVGLGGLDGQGQKELLLALFGVLRGVKGEIRVGGKAVSPRSPADAKAADVGIALVPEDRKTEGLMLPMTVAENLAAASLGRFASGPFIDRKAEDIAVGEAIRELQIKVGSPEDPVWTLSGGNQQKVVIAKWLMTKPRVILLNDPTRGIDVGTKQEIYRLLRRMADEGAAILFYSTDYDELIGCCDRVAILYDGAVVRELEGAAITETAIVASSLNIDAEAPAHV</sequence>
<evidence type="ECO:0000259" key="7">
    <source>
        <dbReference type="PROSITE" id="PS50893"/>
    </source>
</evidence>
<dbReference type="PANTHER" id="PTHR43790:SF9">
    <property type="entry name" value="GALACTOFURANOSE TRANSPORTER ATP-BINDING PROTEIN YTFR"/>
    <property type="match status" value="1"/>
</dbReference>
<gene>
    <name evidence="8" type="ORF">SLNSH_07980</name>
</gene>
<feature type="domain" description="ABC transporter" evidence="7">
    <location>
        <begin position="258"/>
        <end position="503"/>
    </location>
</feature>
<dbReference type="AlphaFoldDB" id="A0A2T1HV65"/>
<proteinExistence type="inferred from homology"/>
<keyword evidence="3" id="KW-0762">Sugar transport</keyword>
<keyword evidence="2" id="KW-0813">Transport</keyword>
<comment type="similarity">
    <text evidence="1">Belongs to the ABC transporter superfamily.</text>
</comment>
<dbReference type="InterPro" id="IPR003439">
    <property type="entry name" value="ABC_transporter-like_ATP-bd"/>
</dbReference>
<accession>A0A2T1HV65</accession>
<dbReference type="GO" id="GO:0005524">
    <property type="term" value="F:ATP binding"/>
    <property type="evidence" value="ECO:0007669"/>
    <property type="project" value="UniProtKB-KW"/>
</dbReference>
<dbReference type="SMART" id="SM00382">
    <property type="entry name" value="AAA"/>
    <property type="match status" value="1"/>
</dbReference>
<dbReference type="OrthoDB" id="9805029at2"/>
<evidence type="ECO:0000256" key="3">
    <source>
        <dbReference type="ARBA" id="ARBA00022597"/>
    </source>
</evidence>
<evidence type="ECO:0000256" key="1">
    <source>
        <dbReference type="ARBA" id="ARBA00005417"/>
    </source>
</evidence>
<evidence type="ECO:0000256" key="2">
    <source>
        <dbReference type="ARBA" id="ARBA00022448"/>
    </source>
</evidence>
<dbReference type="GO" id="GO:0016887">
    <property type="term" value="F:ATP hydrolysis activity"/>
    <property type="evidence" value="ECO:0007669"/>
    <property type="project" value="InterPro"/>
</dbReference>
<dbReference type="Pfam" id="PF00005">
    <property type="entry name" value="ABC_tran"/>
    <property type="match status" value="2"/>
</dbReference>
<dbReference type="PANTHER" id="PTHR43790">
    <property type="entry name" value="CARBOHYDRATE TRANSPORT ATP-BINDING PROTEIN MG119-RELATED"/>
    <property type="match status" value="1"/>
</dbReference>
<keyword evidence="4" id="KW-0677">Repeat</keyword>
<dbReference type="InterPro" id="IPR017871">
    <property type="entry name" value="ABC_transporter-like_CS"/>
</dbReference>
<keyword evidence="6 8" id="KW-0067">ATP-binding</keyword>
<evidence type="ECO:0000313" key="9">
    <source>
        <dbReference type="Proteomes" id="UP000239772"/>
    </source>
</evidence>
<evidence type="ECO:0000256" key="5">
    <source>
        <dbReference type="ARBA" id="ARBA00022741"/>
    </source>
</evidence>
<evidence type="ECO:0000313" key="8">
    <source>
        <dbReference type="EMBL" id="PSC05518.1"/>
    </source>
</evidence>
<feature type="domain" description="ABC transporter" evidence="7">
    <location>
        <begin position="10"/>
        <end position="246"/>
    </location>
</feature>
<evidence type="ECO:0000256" key="4">
    <source>
        <dbReference type="ARBA" id="ARBA00022737"/>
    </source>
</evidence>
<dbReference type="InterPro" id="IPR003593">
    <property type="entry name" value="AAA+_ATPase"/>
</dbReference>
<reference evidence="9" key="1">
    <citation type="submission" date="2018-03" db="EMBL/GenBank/DDBJ databases">
        <authorList>
            <person name="Sun L."/>
            <person name="Liu H."/>
            <person name="Chen W."/>
            <person name="Huang K."/>
            <person name="Liu W."/>
            <person name="Gao X."/>
        </authorList>
    </citation>
    <scope>NUCLEOTIDE SEQUENCE [LARGE SCALE GENOMIC DNA]</scope>
    <source>
        <strain evidence="9">SH9</strain>
    </source>
</reference>
<dbReference type="InterPro" id="IPR050107">
    <property type="entry name" value="ABC_carbohydrate_import_ATPase"/>
</dbReference>